<dbReference type="KEGG" id="ghi:107902276"/>
<reference evidence="2" key="2">
    <citation type="submission" date="2025-08" db="UniProtKB">
        <authorList>
            <consortium name="RefSeq"/>
        </authorList>
    </citation>
    <scope>IDENTIFICATION</scope>
</reference>
<dbReference type="CDD" id="cd09272">
    <property type="entry name" value="RNase_HI_RT_Ty1"/>
    <property type="match status" value="1"/>
</dbReference>
<reference evidence="1" key="1">
    <citation type="journal article" date="2020" name="Nat. Genet.">
        <title>Genomic diversifications of five Gossypium allopolyploid species and their impact on cotton improvement.</title>
        <authorList>
            <person name="Chen Z.J."/>
            <person name="Sreedasyam A."/>
            <person name="Ando A."/>
            <person name="Song Q."/>
            <person name="De Santiago L.M."/>
            <person name="Hulse-Kemp A.M."/>
            <person name="Ding M."/>
            <person name="Ye W."/>
            <person name="Kirkbride R.C."/>
            <person name="Jenkins J."/>
            <person name="Plott C."/>
            <person name="Lovell J."/>
            <person name="Lin Y.M."/>
            <person name="Vaughn R."/>
            <person name="Liu B."/>
            <person name="Simpson S."/>
            <person name="Scheffler B.E."/>
            <person name="Wen L."/>
            <person name="Saski C.A."/>
            <person name="Grover C.E."/>
            <person name="Hu G."/>
            <person name="Conover J.L."/>
            <person name="Carlson J.W."/>
            <person name="Shu S."/>
            <person name="Boston L.B."/>
            <person name="Williams M."/>
            <person name="Peterson D.G."/>
            <person name="McGee K."/>
            <person name="Jones D.C."/>
            <person name="Wendel J.F."/>
            <person name="Stelly D.M."/>
            <person name="Grimwood J."/>
            <person name="Schmutz J."/>
        </authorList>
    </citation>
    <scope>NUCLEOTIDE SEQUENCE [LARGE SCALE GENOMIC DNA]</scope>
    <source>
        <strain evidence="1">cv. TM-1</strain>
    </source>
</reference>
<name>A0A1U8J708_GOSHI</name>
<dbReference type="Proteomes" id="UP000818029">
    <property type="component" value="Chromosome D05"/>
</dbReference>
<organism evidence="1 2">
    <name type="scientific">Gossypium hirsutum</name>
    <name type="common">Upland cotton</name>
    <name type="synonym">Gossypium mexicanum</name>
    <dbReference type="NCBI Taxonomy" id="3635"/>
    <lineage>
        <taxon>Eukaryota</taxon>
        <taxon>Viridiplantae</taxon>
        <taxon>Streptophyta</taxon>
        <taxon>Embryophyta</taxon>
        <taxon>Tracheophyta</taxon>
        <taxon>Spermatophyta</taxon>
        <taxon>Magnoliopsida</taxon>
        <taxon>eudicotyledons</taxon>
        <taxon>Gunneridae</taxon>
        <taxon>Pentapetalae</taxon>
        <taxon>rosids</taxon>
        <taxon>malvids</taxon>
        <taxon>Malvales</taxon>
        <taxon>Malvaceae</taxon>
        <taxon>Malvoideae</taxon>
        <taxon>Gossypium</taxon>
    </lineage>
</organism>
<dbReference type="RefSeq" id="XP_016683979.1">
    <property type="nucleotide sequence ID" value="XM_016828490.1"/>
</dbReference>
<dbReference type="PANTHER" id="PTHR11439">
    <property type="entry name" value="GAG-POL-RELATED RETROTRANSPOSON"/>
    <property type="match status" value="1"/>
</dbReference>
<dbReference type="AlphaFoldDB" id="A0A1U8J708"/>
<dbReference type="STRING" id="3635.A0A1U8J708"/>
<proteinExistence type="predicted"/>
<sequence>MSELGQMFYFFGMEMSQTQSGIFLSQRAFAMKILMKFSVLNCNGTNTPIAIGEKLSSKGVFEHDSEFFYRSLVGCLLYLTTTRPDIMFAMSLLSRFVHCCNEKHFKALKRMLRYIKGSLTHSMLFKKVENFKLIGYANSDWASSIDDMKSTSGYVFTFGSAIFYWSLKKQSIVDQSTVEAKYVAAT</sequence>
<dbReference type="PaxDb" id="3635-A0A1U8J708"/>
<gene>
    <name evidence="2" type="primary">LOC107902276</name>
</gene>
<dbReference type="PANTHER" id="PTHR11439:SF503">
    <property type="entry name" value="CYSTEINE-RICH RLK (RECEPTOR-LIKE PROTEIN KINASE) 8"/>
    <property type="match status" value="1"/>
</dbReference>
<accession>A0A1U8J708</accession>
<dbReference type="GeneID" id="107902276"/>
<evidence type="ECO:0000313" key="2">
    <source>
        <dbReference type="RefSeq" id="XP_016683979.1"/>
    </source>
</evidence>
<evidence type="ECO:0000313" key="1">
    <source>
        <dbReference type="Proteomes" id="UP000818029"/>
    </source>
</evidence>
<protein>
    <submittedName>
        <fullName evidence="2">Secreted RxLR effector protein 161-like</fullName>
    </submittedName>
</protein>
<keyword evidence="1" id="KW-1185">Reference proteome</keyword>